<feature type="compositionally biased region" description="Low complexity" evidence="1">
    <location>
        <begin position="76"/>
        <end position="85"/>
    </location>
</feature>
<name>A0AAW1L039_SAPOF</name>
<evidence type="ECO:0000313" key="2">
    <source>
        <dbReference type="EMBL" id="KAK9726192.1"/>
    </source>
</evidence>
<dbReference type="PANTHER" id="PTHR35725:SF4">
    <property type="entry name" value="CLASSICAL ARABINOGALACTAN PROTEIN 26"/>
    <property type="match status" value="1"/>
</dbReference>
<dbReference type="InterPro" id="IPR039346">
    <property type="entry name" value="AGP25/26"/>
</dbReference>
<protein>
    <submittedName>
        <fullName evidence="2">Uncharacterized protein</fullName>
    </submittedName>
</protein>
<keyword evidence="3" id="KW-1185">Reference proteome</keyword>
<accession>A0AAW1L039</accession>
<dbReference type="Proteomes" id="UP001443914">
    <property type="component" value="Unassembled WGS sequence"/>
</dbReference>
<dbReference type="PANTHER" id="PTHR35725">
    <property type="entry name" value="CLASSICAL ARABINOGALACTAN PROTEIN 26"/>
    <property type="match status" value="1"/>
</dbReference>
<evidence type="ECO:0000313" key="3">
    <source>
        <dbReference type="Proteomes" id="UP001443914"/>
    </source>
</evidence>
<gene>
    <name evidence="2" type="ORF">RND81_05G197000</name>
</gene>
<sequence>MSSLNCLKIITSIIFTTTFYSSSTALALPCLESTFKMSTIAAEPAVLPFDSPPVTAQNPALSPDVIPLFPTPVSGSSPESAMPIIPSSPSPPDPDSMSNPQFPTPGLGIAPRGAIPESSAFGPSLSCSFSSVMMVLVWFGFGEFD</sequence>
<dbReference type="AlphaFoldDB" id="A0AAW1L039"/>
<feature type="region of interest" description="Disordered" evidence="1">
    <location>
        <begin position="74"/>
        <end position="109"/>
    </location>
</feature>
<comment type="caution">
    <text evidence="2">The sequence shown here is derived from an EMBL/GenBank/DDBJ whole genome shotgun (WGS) entry which is preliminary data.</text>
</comment>
<reference evidence="2" key="1">
    <citation type="submission" date="2024-03" db="EMBL/GenBank/DDBJ databases">
        <title>WGS assembly of Saponaria officinalis var. Norfolk2.</title>
        <authorList>
            <person name="Jenkins J."/>
            <person name="Shu S."/>
            <person name="Grimwood J."/>
            <person name="Barry K."/>
            <person name="Goodstein D."/>
            <person name="Schmutz J."/>
            <person name="Leebens-Mack J."/>
            <person name="Osbourn A."/>
        </authorList>
    </citation>
    <scope>NUCLEOTIDE SEQUENCE [LARGE SCALE GENOMIC DNA]</scope>
    <source>
        <strain evidence="2">JIC</strain>
    </source>
</reference>
<evidence type="ECO:0000256" key="1">
    <source>
        <dbReference type="SAM" id="MobiDB-lite"/>
    </source>
</evidence>
<organism evidence="2 3">
    <name type="scientific">Saponaria officinalis</name>
    <name type="common">Common soapwort</name>
    <name type="synonym">Lychnis saponaria</name>
    <dbReference type="NCBI Taxonomy" id="3572"/>
    <lineage>
        <taxon>Eukaryota</taxon>
        <taxon>Viridiplantae</taxon>
        <taxon>Streptophyta</taxon>
        <taxon>Embryophyta</taxon>
        <taxon>Tracheophyta</taxon>
        <taxon>Spermatophyta</taxon>
        <taxon>Magnoliopsida</taxon>
        <taxon>eudicotyledons</taxon>
        <taxon>Gunneridae</taxon>
        <taxon>Pentapetalae</taxon>
        <taxon>Caryophyllales</taxon>
        <taxon>Caryophyllaceae</taxon>
        <taxon>Caryophylleae</taxon>
        <taxon>Saponaria</taxon>
    </lineage>
</organism>
<proteinExistence type="predicted"/>
<dbReference type="EMBL" id="JBDFQZ010000005">
    <property type="protein sequence ID" value="KAK9726192.1"/>
    <property type="molecule type" value="Genomic_DNA"/>
</dbReference>